<proteinExistence type="predicted"/>
<keyword evidence="2" id="KW-1185">Reference proteome</keyword>
<accession>A0A9D4D2J6</accession>
<name>A0A9D4D2J6_DREPO</name>
<dbReference type="EMBL" id="JAIWYP010000011">
    <property type="protein sequence ID" value="KAH3736962.1"/>
    <property type="molecule type" value="Genomic_DNA"/>
</dbReference>
<dbReference type="Proteomes" id="UP000828390">
    <property type="component" value="Unassembled WGS sequence"/>
</dbReference>
<dbReference type="AlphaFoldDB" id="A0A9D4D2J6"/>
<sequence>MYSPSHHKIYINEQCAICNGITDGKHWHPYIVCQGASPSEIDAIVSAIALRTIIPICYVHFTYPYDDAHTMYKLQCYKTRENSCPDDLELNPRRMEVTERLGVDYDTIVDLCHSSIESVYTQRLFNGQESHLTYFKNIFCFLCSGAPLPNNECTSDLRDTLSSLGQSTFAMLLASTPGVINATITPIRACKVNDDRTTDLSNCRVIHCPVGQIRDATGLCLYPSKQ</sequence>
<gene>
    <name evidence="1" type="ORF">DPMN_043538</name>
</gene>
<reference evidence="1" key="2">
    <citation type="submission" date="2020-11" db="EMBL/GenBank/DDBJ databases">
        <authorList>
            <person name="McCartney M.A."/>
            <person name="Auch B."/>
            <person name="Kono T."/>
            <person name="Mallez S."/>
            <person name="Becker A."/>
            <person name="Gohl D.M."/>
            <person name="Silverstein K.A.T."/>
            <person name="Koren S."/>
            <person name="Bechman K.B."/>
            <person name="Herman A."/>
            <person name="Abrahante J.E."/>
            <person name="Garbe J."/>
        </authorList>
    </citation>
    <scope>NUCLEOTIDE SEQUENCE</scope>
    <source>
        <strain evidence="1">Duluth1</strain>
        <tissue evidence="1">Whole animal</tissue>
    </source>
</reference>
<comment type="caution">
    <text evidence="1">The sequence shown here is derived from an EMBL/GenBank/DDBJ whole genome shotgun (WGS) entry which is preliminary data.</text>
</comment>
<reference evidence="1" key="1">
    <citation type="journal article" date="2019" name="bioRxiv">
        <title>The Genome of the Zebra Mussel, Dreissena polymorpha: A Resource for Invasive Species Research.</title>
        <authorList>
            <person name="McCartney M.A."/>
            <person name="Auch B."/>
            <person name="Kono T."/>
            <person name="Mallez S."/>
            <person name="Zhang Y."/>
            <person name="Obille A."/>
            <person name="Becker A."/>
            <person name="Abrahante J.E."/>
            <person name="Garbe J."/>
            <person name="Badalamenti J.P."/>
            <person name="Herman A."/>
            <person name="Mangelson H."/>
            <person name="Liachko I."/>
            <person name="Sullivan S."/>
            <person name="Sone E.D."/>
            <person name="Koren S."/>
            <person name="Silverstein K.A.T."/>
            <person name="Beckman K.B."/>
            <person name="Gohl D.M."/>
        </authorList>
    </citation>
    <scope>NUCLEOTIDE SEQUENCE</scope>
    <source>
        <strain evidence="1">Duluth1</strain>
        <tissue evidence="1">Whole animal</tissue>
    </source>
</reference>
<evidence type="ECO:0000313" key="2">
    <source>
        <dbReference type="Proteomes" id="UP000828390"/>
    </source>
</evidence>
<evidence type="ECO:0000313" key="1">
    <source>
        <dbReference type="EMBL" id="KAH3736962.1"/>
    </source>
</evidence>
<protein>
    <submittedName>
        <fullName evidence="1">Uncharacterized protein</fullName>
    </submittedName>
</protein>
<organism evidence="1 2">
    <name type="scientific">Dreissena polymorpha</name>
    <name type="common">Zebra mussel</name>
    <name type="synonym">Mytilus polymorpha</name>
    <dbReference type="NCBI Taxonomy" id="45954"/>
    <lineage>
        <taxon>Eukaryota</taxon>
        <taxon>Metazoa</taxon>
        <taxon>Spiralia</taxon>
        <taxon>Lophotrochozoa</taxon>
        <taxon>Mollusca</taxon>
        <taxon>Bivalvia</taxon>
        <taxon>Autobranchia</taxon>
        <taxon>Heteroconchia</taxon>
        <taxon>Euheterodonta</taxon>
        <taxon>Imparidentia</taxon>
        <taxon>Neoheterodontei</taxon>
        <taxon>Myida</taxon>
        <taxon>Dreissenoidea</taxon>
        <taxon>Dreissenidae</taxon>
        <taxon>Dreissena</taxon>
    </lineage>
</organism>